<feature type="transmembrane region" description="Helical" evidence="5">
    <location>
        <begin position="195"/>
        <end position="220"/>
    </location>
</feature>
<accession>A0A2S4HK20</accession>
<organism evidence="6 7">
    <name type="scientific">Zhongshania marina</name>
    <dbReference type="NCBI Taxonomy" id="2304603"/>
    <lineage>
        <taxon>Bacteria</taxon>
        <taxon>Pseudomonadati</taxon>
        <taxon>Pseudomonadota</taxon>
        <taxon>Gammaproteobacteria</taxon>
        <taxon>Cellvibrionales</taxon>
        <taxon>Spongiibacteraceae</taxon>
        <taxon>Zhongshania</taxon>
    </lineage>
</organism>
<gene>
    <name evidence="6" type="ORF">C0068_03220</name>
</gene>
<dbReference type="EMBL" id="PQGG01000007">
    <property type="protein sequence ID" value="POP54289.1"/>
    <property type="molecule type" value="Genomic_DNA"/>
</dbReference>
<feature type="transmembrane region" description="Helical" evidence="5">
    <location>
        <begin position="232"/>
        <end position="254"/>
    </location>
</feature>
<sequence>MEKSVFIDIGLPVSLFIIMIGMGLGLTLSDFAKEARHPRAAIVGSVGQLIVLPALGFLVAWGLGLTPAIAVGLVILAACPGGATSNVITYLARGNVALSIVVTAIASIATIMTLPLLVNQALSWQLGESTNVAMPVVDTIAMLVIIVLLPTGIGMLIRAKAPNIAARAEKPLNGFGAVVLLALIVLISYGLRDHLLGLLIQAGPACLLLNTLGIGAGFAIARMAGVAKEDTLAIAVELGIKNSTIGILVATTILGSQEMAIPSMVYGLTMYAFGAVLVAFGRSTIGAAKV</sequence>
<dbReference type="Pfam" id="PF01758">
    <property type="entry name" value="SBF"/>
    <property type="match status" value="1"/>
</dbReference>
<feature type="transmembrane region" description="Helical" evidence="5">
    <location>
        <begin position="69"/>
        <end position="89"/>
    </location>
</feature>
<evidence type="ECO:0000256" key="2">
    <source>
        <dbReference type="ARBA" id="ARBA00022692"/>
    </source>
</evidence>
<feature type="transmembrane region" description="Helical" evidence="5">
    <location>
        <begin position="40"/>
        <end position="63"/>
    </location>
</feature>
<dbReference type="InterPro" id="IPR038770">
    <property type="entry name" value="Na+/solute_symporter_sf"/>
</dbReference>
<dbReference type="InterPro" id="IPR002657">
    <property type="entry name" value="BilAc:Na_symport/Acr3"/>
</dbReference>
<evidence type="ECO:0000256" key="4">
    <source>
        <dbReference type="ARBA" id="ARBA00023136"/>
    </source>
</evidence>
<dbReference type="OrthoDB" id="9806785at2"/>
<reference evidence="6" key="1">
    <citation type="submission" date="2018-01" db="EMBL/GenBank/DDBJ databases">
        <authorList>
            <person name="Yu X.-D."/>
        </authorList>
    </citation>
    <scope>NUCLEOTIDE SEQUENCE</scope>
    <source>
        <strain evidence="6">ZX-21</strain>
    </source>
</reference>
<proteinExistence type="predicted"/>
<dbReference type="Gene3D" id="1.20.1530.20">
    <property type="match status" value="1"/>
</dbReference>
<protein>
    <submittedName>
        <fullName evidence="6">Bile acid:sodium symporter</fullName>
    </submittedName>
</protein>
<dbReference type="InterPro" id="IPR004710">
    <property type="entry name" value="Bilac:Na_transpt"/>
</dbReference>
<evidence type="ECO:0000256" key="1">
    <source>
        <dbReference type="ARBA" id="ARBA00004141"/>
    </source>
</evidence>
<dbReference type="RefSeq" id="WP_103683050.1">
    <property type="nucleotide sequence ID" value="NZ_PQGG01000007.1"/>
</dbReference>
<comment type="caution">
    <text evidence="6">The sequence shown here is derived from an EMBL/GenBank/DDBJ whole genome shotgun (WGS) entry which is preliminary data.</text>
</comment>
<evidence type="ECO:0000313" key="6">
    <source>
        <dbReference type="EMBL" id="POP54289.1"/>
    </source>
</evidence>
<name>A0A2S4HK20_9GAMM</name>
<keyword evidence="3 5" id="KW-1133">Transmembrane helix</keyword>
<evidence type="ECO:0000313" key="7">
    <source>
        <dbReference type="Proteomes" id="UP000237222"/>
    </source>
</evidence>
<comment type="subcellular location">
    <subcellularLocation>
        <location evidence="1">Membrane</location>
        <topology evidence="1">Multi-pass membrane protein</topology>
    </subcellularLocation>
</comment>
<dbReference type="PANTHER" id="PTHR10361:SF24">
    <property type="entry name" value="P3 PROTEIN"/>
    <property type="match status" value="1"/>
</dbReference>
<feature type="transmembrane region" description="Helical" evidence="5">
    <location>
        <begin position="139"/>
        <end position="159"/>
    </location>
</feature>
<feature type="transmembrane region" description="Helical" evidence="5">
    <location>
        <begin position="96"/>
        <end position="119"/>
    </location>
</feature>
<evidence type="ECO:0000256" key="5">
    <source>
        <dbReference type="SAM" id="Phobius"/>
    </source>
</evidence>
<evidence type="ECO:0000256" key="3">
    <source>
        <dbReference type="ARBA" id="ARBA00022989"/>
    </source>
</evidence>
<keyword evidence="2 5" id="KW-0812">Transmembrane</keyword>
<feature type="transmembrane region" description="Helical" evidence="5">
    <location>
        <begin position="260"/>
        <end position="280"/>
    </location>
</feature>
<dbReference type="GO" id="GO:0016020">
    <property type="term" value="C:membrane"/>
    <property type="evidence" value="ECO:0007669"/>
    <property type="project" value="UniProtKB-SubCell"/>
</dbReference>
<feature type="transmembrane region" description="Helical" evidence="5">
    <location>
        <begin position="171"/>
        <end position="189"/>
    </location>
</feature>
<dbReference type="Proteomes" id="UP000237222">
    <property type="component" value="Unassembled WGS sequence"/>
</dbReference>
<dbReference type="PANTHER" id="PTHR10361">
    <property type="entry name" value="SODIUM-BILE ACID COTRANSPORTER"/>
    <property type="match status" value="1"/>
</dbReference>
<keyword evidence="4 5" id="KW-0472">Membrane</keyword>
<dbReference type="AlphaFoldDB" id="A0A2S4HK20"/>
<feature type="transmembrane region" description="Helical" evidence="5">
    <location>
        <begin position="6"/>
        <end position="28"/>
    </location>
</feature>